<proteinExistence type="predicted"/>
<evidence type="ECO:0000313" key="2">
    <source>
        <dbReference type="EMBL" id="OLP97703.1"/>
    </source>
</evidence>
<organism evidence="2 3">
    <name type="scientific">Symbiodinium microadriaticum</name>
    <name type="common">Dinoflagellate</name>
    <name type="synonym">Zooxanthella microadriatica</name>
    <dbReference type="NCBI Taxonomy" id="2951"/>
    <lineage>
        <taxon>Eukaryota</taxon>
        <taxon>Sar</taxon>
        <taxon>Alveolata</taxon>
        <taxon>Dinophyceae</taxon>
        <taxon>Suessiales</taxon>
        <taxon>Symbiodiniaceae</taxon>
        <taxon>Symbiodinium</taxon>
    </lineage>
</organism>
<evidence type="ECO:0000313" key="3">
    <source>
        <dbReference type="Proteomes" id="UP000186817"/>
    </source>
</evidence>
<keyword evidence="3" id="KW-1185">Reference proteome</keyword>
<feature type="region of interest" description="Disordered" evidence="1">
    <location>
        <begin position="194"/>
        <end position="215"/>
    </location>
</feature>
<evidence type="ECO:0000256" key="1">
    <source>
        <dbReference type="SAM" id="MobiDB-lite"/>
    </source>
</evidence>
<protein>
    <submittedName>
        <fullName evidence="2">Uncharacterized protein</fullName>
    </submittedName>
</protein>
<comment type="caution">
    <text evidence="2">The sequence shown here is derived from an EMBL/GenBank/DDBJ whole genome shotgun (WGS) entry which is preliminary data.</text>
</comment>
<gene>
    <name evidence="2" type="ORF">AK812_SmicGene19925</name>
</gene>
<dbReference type="EMBL" id="LSRX01000424">
    <property type="protein sequence ID" value="OLP97703.1"/>
    <property type="molecule type" value="Genomic_DNA"/>
</dbReference>
<sequence>MHFTNCTRRAYIVSLGTCEGPVIFLCPARVEDEKGMSKLYLIKNPFLSHPPTSVQSGVMRENDDDRAGDCFATDYRFRSAKNESKERIRNHVSFAISGSRTAVTLQWFLESHLKAHRQEHYAYQRQKNVRSMCRLIPIVRFSPSEAGTEHQCTIMQHLGYLKLGKGSSHPLLPLEMAVMKLTPRQEIKMMFQNISTGEGGPPSDFQMGIEETRAS</sequence>
<reference evidence="2 3" key="1">
    <citation type="submission" date="2016-02" db="EMBL/GenBank/DDBJ databases">
        <title>Genome analysis of coral dinoflagellate symbionts highlights evolutionary adaptations to a symbiotic lifestyle.</title>
        <authorList>
            <person name="Aranda M."/>
            <person name="Li Y."/>
            <person name="Liew Y.J."/>
            <person name="Baumgarten S."/>
            <person name="Simakov O."/>
            <person name="Wilson M."/>
            <person name="Piel J."/>
            <person name="Ashoor H."/>
            <person name="Bougouffa S."/>
            <person name="Bajic V.B."/>
            <person name="Ryu T."/>
            <person name="Ravasi T."/>
            <person name="Bayer T."/>
            <person name="Micklem G."/>
            <person name="Kim H."/>
            <person name="Bhak J."/>
            <person name="Lajeunesse T.C."/>
            <person name="Voolstra C.R."/>
        </authorList>
    </citation>
    <scope>NUCLEOTIDE SEQUENCE [LARGE SCALE GENOMIC DNA]</scope>
    <source>
        <strain evidence="2 3">CCMP2467</strain>
    </source>
</reference>
<dbReference type="AlphaFoldDB" id="A0A1Q9DRA4"/>
<dbReference type="Proteomes" id="UP000186817">
    <property type="component" value="Unassembled WGS sequence"/>
</dbReference>
<name>A0A1Q9DRA4_SYMMI</name>
<accession>A0A1Q9DRA4</accession>